<gene>
    <name evidence="1" type="ORF">BO79DRAFT_281139</name>
</gene>
<keyword evidence="2" id="KW-1185">Reference proteome</keyword>
<evidence type="ECO:0000313" key="1">
    <source>
        <dbReference type="EMBL" id="RAK90909.1"/>
    </source>
</evidence>
<protein>
    <submittedName>
        <fullName evidence="1">Uncharacterized protein</fullName>
    </submittedName>
</protein>
<dbReference type="Proteomes" id="UP000249748">
    <property type="component" value="Unassembled WGS sequence"/>
</dbReference>
<accession>A0ACD1IKA7</accession>
<reference evidence="1" key="1">
    <citation type="submission" date="2018-02" db="EMBL/GenBank/DDBJ databases">
        <title>The genomes of Aspergillus section Nigri reveals drivers in fungal speciation.</title>
        <authorList>
            <consortium name="DOE Joint Genome Institute"/>
            <person name="Vesth T.C."/>
            <person name="Nybo J."/>
            <person name="Theobald S."/>
            <person name="Brandl J."/>
            <person name="Frisvad J.C."/>
            <person name="Nielsen K.F."/>
            <person name="Lyhne E.K."/>
            <person name="Kogle M.E."/>
            <person name="Kuo A."/>
            <person name="Riley R."/>
            <person name="Clum A."/>
            <person name="Nolan M."/>
            <person name="Lipzen A."/>
            <person name="Salamov A."/>
            <person name="Henrissat B."/>
            <person name="Wiebenga A."/>
            <person name="De vries R.P."/>
            <person name="Grigoriev I.V."/>
            <person name="Mortensen U.H."/>
            <person name="Andersen M.R."/>
            <person name="Baker S.E."/>
        </authorList>
    </citation>
    <scope>NUCLEOTIDE SEQUENCE</scope>
    <source>
        <strain evidence="1">CBS 115574</strain>
    </source>
</reference>
<name>A0ACD1IKA7_9EURO</name>
<proteinExistence type="predicted"/>
<organism evidence="1 2">
    <name type="scientific">Aspergillus costaricaensis CBS 115574</name>
    <dbReference type="NCBI Taxonomy" id="1448317"/>
    <lineage>
        <taxon>Eukaryota</taxon>
        <taxon>Fungi</taxon>
        <taxon>Dikarya</taxon>
        <taxon>Ascomycota</taxon>
        <taxon>Pezizomycotina</taxon>
        <taxon>Eurotiomycetes</taxon>
        <taxon>Eurotiomycetidae</taxon>
        <taxon>Eurotiales</taxon>
        <taxon>Aspergillaceae</taxon>
        <taxon>Aspergillus</taxon>
        <taxon>Aspergillus subgen. Circumdati</taxon>
    </lineage>
</organism>
<dbReference type="EMBL" id="KZ824543">
    <property type="protein sequence ID" value="RAK90909.1"/>
    <property type="molecule type" value="Genomic_DNA"/>
</dbReference>
<sequence length="173" mass="19592">MASVPLSFVGAVNIAVRKVKEDYPEAKLYEALATTPNDQYVDSPRGFSHLRVVFNDGVGYGTVIIESTVWGEFAPLQHIDSPYLEDCVIPWPVQMDAPEADQLLKNAGYTQPYNSMILRHPLYPGFKEPYYIFHLEKEGFIFVGIESHRVFPADQETLTKVERSLKQLRALGE</sequence>
<evidence type="ECO:0000313" key="2">
    <source>
        <dbReference type="Proteomes" id="UP000249748"/>
    </source>
</evidence>